<organism evidence="1 2">
    <name type="scientific">Sphagnurus paluster</name>
    <dbReference type="NCBI Taxonomy" id="117069"/>
    <lineage>
        <taxon>Eukaryota</taxon>
        <taxon>Fungi</taxon>
        <taxon>Dikarya</taxon>
        <taxon>Basidiomycota</taxon>
        <taxon>Agaricomycotina</taxon>
        <taxon>Agaricomycetes</taxon>
        <taxon>Agaricomycetidae</taxon>
        <taxon>Agaricales</taxon>
        <taxon>Tricholomatineae</taxon>
        <taxon>Lyophyllaceae</taxon>
        <taxon>Sphagnurus</taxon>
    </lineage>
</organism>
<reference evidence="1" key="1">
    <citation type="submission" date="2021-02" db="EMBL/GenBank/DDBJ databases">
        <authorList>
            <person name="Nieuwenhuis M."/>
            <person name="Van De Peppel L.J.J."/>
        </authorList>
    </citation>
    <scope>NUCLEOTIDE SEQUENCE</scope>
    <source>
        <strain evidence="1">D49</strain>
    </source>
</reference>
<proteinExistence type="predicted"/>
<keyword evidence="2" id="KW-1185">Reference proteome</keyword>
<dbReference type="AlphaFoldDB" id="A0A9P7GQ92"/>
<dbReference type="OrthoDB" id="1612078at2759"/>
<comment type="caution">
    <text evidence="1">The sequence shown here is derived from an EMBL/GenBank/DDBJ whole genome shotgun (WGS) entry which is preliminary data.</text>
</comment>
<reference evidence="1" key="2">
    <citation type="submission" date="2021-10" db="EMBL/GenBank/DDBJ databases">
        <title>Phylogenomics reveals ancestral predisposition of the termite-cultivated fungus Termitomyces towards a domesticated lifestyle.</title>
        <authorList>
            <person name="Auxier B."/>
            <person name="Grum-Grzhimaylo A."/>
            <person name="Cardenas M.E."/>
            <person name="Lodge J.D."/>
            <person name="Laessoe T."/>
            <person name="Pedersen O."/>
            <person name="Smith M.E."/>
            <person name="Kuyper T.W."/>
            <person name="Franco-Molano E.A."/>
            <person name="Baroni T.J."/>
            <person name="Aanen D.K."/>
        </authorList>
    </citation>
    <scope>NUCLEOTIDE SEQUENCE</scope>
    <source>
        <strain evidence="1">D49</strain>
    </source>
</reference>
<dbReference type="EMBL" id="JABCKI010000013">
    <property type="protein sequence ID" value="KAG5654278.1"/>
    <property type="molecule type" value="Genomic_DNA"/>
</dbReference>
<dbReference type="Proteomes" id="UP000717328">
    <property type="component" value="Unassembled WGS sequence"/>
</dbReference>
<evidence type="ECO:0000313" key="2">
    <source>
        <dbReference type="Proteomes" id="UP000717328"/>
    </source>
</evidence>
<gene>
    <name evidence="1" type="ORF">H0H81_005127</name>
</gene>
<evidence type="ECO:0000313" key="1">
    <source>
        <dbReference type="EMBL" id="KAG5654278.1"/>
    </source>
</evidence>
<name>A0A9P7GQ92_9AGAR</name>
<protein>
    <submittedName>
        <fullName evidence="1">Uncharacterized protein</fullName>
    </submittedName>
</protein>
<sequence>MANRVESLPLEPLMLRRQGSTLAGLALFLFPLVLAQLTTDEFAPLLSGLAEQHVDLEARVPLMTDDPTVAPLVDLQVFAPPVVPKRGQSCAIELLKHSFGVGSYNTPAIVPYAPPTASACGEPGKWAAISLNVSVYS</sequence>
<accession>A0A9P7GQ92</accession>